<dbReference type="PANTHER" id="PTHR48467">
    <property type="entry name" value="GLUTAMATE SYNTHASE 1 [NADH], CHLOROPLASTIC-LIKE"/>
    <property type="match status" value="1"/>
</dbReference>
<evidence type="ECO:0000259" key="11">
    <source>
        <dbReference type="PROSITE" id="PS51379"/>
    </source>
</evidence>
<evidence type="ECO:0000256" key="1">
    <source>
        <dbReference type="ARBA" id="ARBA00001974"/>
    </source>
</evidence>
<comment type="cofactor">
    <cofactor evidence="1">
        <name>FAD</name>
        <dbReference type="ChEBI" id="CHEBI:57692"/>
    </cofactor>
</comment>
<protein>
    <recommendedName>
        <fullName evidence="2">ferredoxin--NADP(+) reductase</fullName>
        <ecNumber evidence="2">1.18.1.2</ecNumber>
    </recommendedName>
</protein>
<dbReference type="Pfam" id="PF07992">
    <property type="entry name" value="Pyr_redox_2"/>
    <property type="match status" value="1"/>
</dbReference>
<dbReference type="EMBL" id="CP003169">
    <property type="protein sequence ID" value="AEV73230.1"/>
    <property type="molecule type" value="Genomic_DNA"/>
</dbReference>
<dbReference type="KEGG" id="mrh:MycrhN_2649"/>
<feature type="domain" description="4Fe-4S ferredoxin-type" evidence="11">
    <location>
        <begin position="1"/>
        <end position="29"/>
    </location>
</feature>
<dbReference type="SUPFAM" id="SSF54862">
    <property type="entry name" value="4Fe-4S ferredoxins"/>
    <property type="match status" value="1"/>
</dbReference>
<keyword evidence="4" id="KW-0479">Metal-binding</keyword>
<dbReference type="OrthoDB" id="289202at2"/>
<evidence type="ECO:0000256" key="7">
    <source>
        <dbReference type="ARBA" id="ARBA00023002"/>
    </source>
</evidence>
<proteinExistence type="predicted"/>
<dbReference type="RefSeq" id="WP_014211040.1">
    <property type="nucleotide sequence ID" value="NC_016604.1"/>
</dbReference>
<dbReference type="GO" id="GO:0051536">
    <property type="term" value="F:iron-sulfur cluster binding"/>
    <property type="evidence" value="ECO:0007669"/>
    <property type="project" value="UniProtKB-KW"/>
</dbReference>
<dbReference type="Gene3D" id="3.40.50.720">
    <property type="entry name" value="NAD(P)-binding Rossmann-like Domain"/>
    <property type="match status" value="1"/>
</dbReference>
<evidence type="ECO:0000313" key="12">
    <source>
        <dbReference type="EMBL" id="AEV73230.1"/>
    </source>
</evidence>
<dbReference type="PATRIC" id="fig|710685.3.peg.2638"/>
<keyword evidence="9" id="KW-0411">Iron-sulfur</keyword>
<dbReference type="STRING" id="710685.MycrhN_2649"/>
<evidence type="ECO:0000256" key="2">
    <source>
        <dbReference type="ARBA" id="ARBA00013223"/>
    </source>
</evidence>
<reference evidence="12 13" key="1">
    <citation type="submission" date="2011-12" db="EMBL/GenBank/DDBJ databases">
        <title>Complete sequence of Mycobacterium rhodesiae NBB3.</title>
        <authorList>
            <consortium name="US DOE Joint Genome Institute"/>
            <person name="Lucas S."/>
            <person name="Han J."/>
            <person name="Lapidus A."/>
            <person name="Cheng J.-F."/>
            <person name="Goodwin L."/>
            <person name="Pitluck S."/>
            <person name="Peters L."/>
            <person name="Mikhailova N."/>
            <person name="Gu W."/>
            <person name="Detter J.C."/>
            <person name="Han C."/>
            <person name="Tapia R."/>
            <person name="Land M."/>
            <person name="Hauser L."/>
            <person name="Kyrpides N."/>
            <person name="Ivanova N."/>
            <person name="Pagani I."/>
            <person name="Mattes T."/>
            <person name="Holmes A."/>
            <person name="Rutledge P."/>
            <person name="Paulsen I."/>
            <person name="Coleman N."/>
            <person name="Woyke T."/>
        </authorList>
    </citation>
    <scope>NUCLEOTIDE SEQUENCE [LARGE SCALE GENOMIC DNA]</scope>
    <source>
        <strain evidence="12 13">NBB3</strain>
    </source>
</reference>
<evidence type="ECO:0000256" key="9">
    <source>
        <dbReference type="ARBA" id="ARBA00023014"/>
    </source>
</evidence>
<dbReference type="InterPro" id="IPR023753">
    <property type="entry name" value="FAD/NAD-binding_dom"/>
</dbReference>
<dbReference type="eggNOG" id="COG0493">
    <property type="taxonomic scope" value="Bacteria"/>
</dbReference>
<keyword evidence="13" id="KW-1185">Reference proteome</keyword>
<evidence type="ECO:0000256" key="8">
    <source>
        <dbReference type="ARBA" id="ARBA00023004"/>
    </source>
</evidence>
<dbReference type="HOGENOM" id="CLU_024722_4_1_11"/>
<organism evidence="12 13">
    <name type="scientific">Mycolicibacterium rhodesiae (strain NBB3)</name>
    <name type="common">Mycobacterium rhodesiae</name>
    <dbReference type="NCBI Taxonomy" id="710685"/>
    <lineage>
        <taxon>Bacteria</taxon>
        <taxon>Bacillati</taxon>
        <taxon>Actinomycetota</taxon>
        <taxon>Actinomycetes</taxon>
        <taxon>Mycobacteriales</taxon>
        <taxon>Mycobacteriaceae</taxon>
        <taxon>Mycolicibacterium</taxon>
    </lineage>
</organism>
<accession>G8RYF1</accession>
<dbReference type="Gene3D" id="3.50.50.60">
    <property type="entry name" value="FAD/NAD(P)-binding domain"/>
    <property type="match status" value="1"/>
</dbReference>
<gene>
    <name evidence="12" type="ordered locus">MycrhN_2649</name>
</gene>
<dbReference type="PRINTS" id="PR00419">
    <property type="entry name" value="ADXRDTASE"/>
</dbReference>
<evidence type="ECO:0000256" key="3">
    <source>
        <dbReference type="ARBA" id="ARBA00022630"/>
    </source>
</evidence>
<evidence type="ECO:0000313" key="13">
    <source>
        <dbReference type="Proteomes" id="UP000005442"/>
    </source>
</evidence>
<dbReference type="GO" id="GO:0004324">
    <property type="term" value="F:ferredoxin-NADP+ reductase activity"/>
    <property type="evidence" value="ECO:0007669"/>
    <property type="project" value="UniProtKB-EC"/>
</dbReference>
<sequence>MPHVITQPCCSDGSCVYACPVNCIHPSPDEPGFATAEMLYIDPVACVDCGACVSACPVGAIAPDTRLEPEQLPFIELNASFYPKPDGKLPPTSKLAPVLEAPLVRPRSGGPLTVAIVGSGPAAMYAADELLTQRGVRVNVFERLPTPYGLVRAGVAPDHQSTKRVTKLFDKVTALPGFTFYLNVDVGSDVTHAELLAHHHAVLYAVGAPNDRRLDIEGMDLAGTGTATEMVAWINGHPEFTDLPVDLTHERVVIVGNGNVALDVARILTTDPDVLARTDISDHALATLRDSKVAEVVIAARRGPVHSAFTLPELIGLTSACDVVLDGGDHDLVIGDLATATDPLTRSKLEILSKLADSSTPSARPRIRFAYQLTPRRILGEERVQGVEFTVTGGTSRLRGRTDEVRRLDAGMVLTSIGYRGKPIRDLPFDDAAGVVPNDDGRVLDAGRPMRGSYVAGWIKRGPTGFIGTNKSCAGETVHNLVDDYNAGLLADPGKDRAKPAALDKLVRRRRPDVVDAAGWRAIDTAEIARGGDERPRDKFTTVADMLAAAADAPAPSMRDRVLAGLRR</sequence>
<dbReference type="PANTHER" id="PTHR48467:SF1">
    <property type="entry name" value="GLUTAMATE SYNTHASE 1 [NADH], CHLOROPLASTIC-LIKE"/>
    <property type="match status" value="1"/>
</dbReference>
<dbReference type="Gene3D" id="3.30.70.20">
    <property type="match status" value="1"/>
</dbReference>
<name>G8RYF1_MYCRN</name>
<dbReference type="Proteomes" id="UP000005442">
    <property type="component" value="Chromosome"/>
</dbReference>
<evidence type="ECO:0000256" key="5">
    <source>
        <dbReference type="ARBA" id="ARBA00022827"/>
    </source>
</evidence>
<dbReference type="PROSITE" id="PS51379">
    <property type="entry name" value="4FE4S_FER_2"/>
    <property type="match status" value="2"/>
</dbReference>
<feature type="domain" description="4Fe-4S ferredoxin-type" evidence="11">
    <location>
        <begin position="37"/>
        <end position="66"/>
    </location>
</feature>
<evidence type="ECO:0000256" key="10">
    <source>
        <dbReference type="ARBA" id="ARBA00047776"/>
    </source>
</evidence>
<dbReference type="InterPro" id="IPR055275">
    <property type="entry name" value="Ferredox_Rdtase"/>
</dbReference>
<dbReference type="Pfam" id="PF12838">
    <property type="entry name" value="Fer4_7"/>
    <property type="match status" value="1"/>
</dbReference>
<dbReference type="PROSITE" id="PS00198">
    <property type="entry name" value="4FE4S_FER_1"/>
    <property type="match status" value="1"/>
</dbReference>
<evidence type="ECO:0000256" key="4">
    <source>
        <dbReference type="ARBA" id="ARBA00022723"/>
    </source>
</evidence>
<evidence type="ECO:0000256" key="6">
    <source>
        <dbReference type="ARBA" id="ARBA00022857"/>
    </source>
</evidence>
<dbReference type="InterPro" id="IPR017896">
    <property type="entry name" value="4Fe4S_Fe-S-bd"/>
</dbReference>
<dbReference type="SUPFAM" id="SSF51971">
    <property type="entry name" value="Nucleotide-binding domain"/>
    <property type="match status" value="1"/>
</dbReference>
<dbReference type="InterPro" id="IPR036188">
    <property type="entry name" value="FAD/NAD-bd_sf"/>
</dbReference>
<keyword evidence="3" id="KW-0285">Flavoprotein</keyword>
<keyword evidence="8" id="KW-0408">Iron</keyword>
<dbReference type="GO" id="GO:0046872">
    <property type="term" value="F:metal ion binding"/>
    <property type="evidence" value="ECO:0007669"/>
    <property type="project" value="UniProtKB-KW"/>
</dbReference>
<keyword evidence="7" id="KW-0560">Oxidoreductase</keyword>
<keyword evidence="6" id="KW-0521">NADP</keyword>
<dbReference type="InterPro" id="IPR017900">
    <property type="entry name" value="4Fe4S_Fe_S_CS"/>
</dbReference>
<dbReference type="AlphaFoldDB" id="G8RYF1"/>
<dbReference type="EC" id="1.18.1.2" evidence="2"/>
<comment type="catalytic activity">
    <reaction evidence="10">
        <text>2 reduced [2Fe-2S]-[ferredoxin] + NADP(+) + H(+) = 2 oxidized [2Fe-2S]-[ferredoxin] + NADPH</text>
        <dbReference type="Rhea" id="RHEA:20125"/>
        <dbReference type="Rhea" id="RHEA-COMP:10000"/>
        <dbReference type="Rhea" id="RHEA-COMP:10001"/>
        <dbReference type="ChEBI" id="CHEBI:15378"/>
        <dbReference type="ChEBI" id="CHEBI:33737"/>
        <dbReference type="ChEBI" id="CHEBI:33738"/>
        <dbReference type="ChEBI" id="CHEBI:57783"/>
        <dbReference type="ChEBI" id="CHEBI:58349"/>
        <dbReference type="EC" id="1.18.1.2"/>
    </reaction>
</comment>
<keyword evidence="5" id="KW-0274">FAD</keyword>